<gene>
    <name evidence="2" type="ORF">FK004_08585</name>
</gene>
<evidence type="ECO:0000313" key="2">
    <source>
        <dbReference type="EMBL" id="AWG25287.1"/>
    </source>
</evidence>
<reference evidence="2 3" key="1">
    <citation type="submission" date="2017-04" db="EMBL/GenBank/DDBJ databases">
        <title>Complete genome sequence of Flavobacterium kingsejong AJ004.</title>
        <authorList>
            <person name="Lee P.C."/>
        </authorList>
    </citation>
    <scope>NUCLEOTIDE SEQUENCE [LARGE SCALE GENOMIC DNA]</scope>
    <source>
        <strain evidence="2 3">AJ004</strain>
    </source>
</reference>
<dbReference type="AlphaFoldDB" id="A0A2S1LNE2"/>
<feature type="domain" description="DUF7716" evidence="1">
    <location>
        <begin position="4"/>
        <end position="103"/>
    </location>
</feature>
<proteinExistence type="predicted"/>
<evidence type="ECO:0000259" key="1">
    <source>
        <dbReference type="Pfam" id="PF24832"/>
    </source>
</evidence>
<organism evidence="2 3">
    <name type="scientific">Flavobacterium kingsejongi</name>
    <dbReference type="NCBI Taxonomy" id="1678728"/>
    <lineage>
        <taxon>Bacteria</taxon>
        <taxon>Pseudomonadati</taxon>
        <taxon>Bacteroidota</taxon>
        <taxon>Flavobacteriia</taxon>
        <taxon>Flavobacteriales</taxon>
        <taxon>Flavobacteriaceae</taxon>
        <taxon>Flavobacterium</taxon>
    </lineage>
</organism>
<dbReference type="KEGG" id="fki:FK004_08585"/>
<dbReference type="Proteomes" id="UP000244677">
    <property type="component" value="Chromosome"/>
</dbReference>
<dbReference type="InterPro" id="IPR056133">
    <property type="entry name" value="DUF7716"/>
</dbReference>
<accession>A0A2S1LNE2</accession>
<dbReference type="Pfam" id="PF24832">
    <property type="entry name" value="DUF7716"/>
    <property type="match status" value="1"/>
</dbReference>
<evidence type="ECO:0000313" key="3">
    <source>
        <dbReference type="Proteomes" id="UP000244677"/>
    </source>
</evidence>
<protein>
    <recommendedName>
        <fullName evidence="1">DUF7716 domain-containing protein</fullName>
    </recommendedName>
</protein>
<dbReference type="EMBL" id="CP020919">
    <property type="protein sequence ID" value="AWG25287.1"/>
    <property type="molecule type" value="Genomic_DNA"/>
</dbReference>
<dbReference type="OrthoDB" id="1376061at2"/>
<dbReference type="RefSeq" id="WP_108736890.1">
    <property type="nucleotide sequence ID" value="NZ_CP020919.1"/>
</dbReference>
<name>A0A2S1LNE2_9FLAO</name>
<keyword evidence="3" id="KW-1185">Reference proteome</keyword>
<sequence length="104" mass="12182">MDEHTIRMVLETIDQQPETWLYLPPQQWTLETKGIFSQDSSELAEDEIGIPQEYQDKGWIAALDQATIEDIVLNAKEQKETVSVEELFEAFLFYYENDAFISFE</sequence>